<dbReference type="EMBL" id="JACHHQ010000006">
    <property type="protein sequence ID" value="MBB5201017.1"/>
    <property type="molecule type" value="Genomic_DNA"/>
</dbReference>
<evidence type="ECO:0000313" key="12">
    <source>
        <dbReference type="Proteomes" id="UP000571084"/>
    </source>
</evidence>
<evidence type="ECO:0000259" key="10">
    <source>
        <dbReference type="Pfam" id="PF11356"/>
    </source>
</evidence>
<dbReference type="Proteomes" id="UP000571084">
    <property type="component" value="Unassembled WGS sequence"/>
</dbReference>
<dbReference type="PROSITE" id="PS51257">
    <property type="entry name" value="PROKAR_LIPOPROTEIN"/>
    <property type="match status" value="1"/>
</dbReference>
<keyword evidence="7 9" id="KW-1133">Transmembrane helix</keyword>
<dbReference type="RefSeq" id="WP_168056836.1">
    <property type="nucleotide sequence ID" value="NZ_JAAOZT010000012.1"/>
</dbReference>
<keyword evidence="5 9" id="KW-0812">Transmembrane</keyword>
<keyword evidence="4" id="KW-0997">Cell inner membrane</keyword>
<keyword evidence="8 9" id="KW-0472">Membrane</keyword>
<feature type="transmembrane region" description="Helical" evidence="9">
    <location>
        <begin position="20"/>
        <end position="39"/>
    </location>
</feature>
<keyword evidence="3" id="KW-1003">Cell membrane</keyword>
<gene>
    <name evidence="11" type="ORF">HNR39_002866</name>
</gene>
<evidence type="ECO:0000256" key="3">
    <source>
        <dbReference type="ARBA" id="ARBA00022475"/>
    </source>
</evidence>
<evidence type="ECO:0000256" key="6">
    <source>
        <dbReference type="ARBA" id="ARBA00022927"/>
    </source>
</evidence>
<evidence type="ECO:0000256" key="4">
    <source>
        <dbReference type="ARBA" id="ARBA00022519"/>
    </source>
</evidence>
<reference evidence="11 12" key="1">
    <citation type="submission" date="2020-08" db="EMBL/GenBank/DDBJ databases">
        <title>Genomic Encyclopedia of Type Strains, Phase IV (KMG-IV): sequencing the most valuable type-strain genomes for metagenomic binning, comparative biology and taxonomic classification.</title>
        <authorList>
            <person name="Goeker M."/>
        </authorList>
    </citation>
    <scope>NUCLEOTIDE SEQUENCE [LARGE SCALE GENOMIC DNA]</scope>
    <source>
        <strain evidence="11 12">DSM 23240</strain>
    </source>
</reference>
<sequence length="170" mass="17935">MAKYFNGSVGNALRRHPTRLPGLVSLVLFMLLCACGAYWTMQLLKPPVRTIAAPPPVDVAPVDISQAVGLFGAQGAVTVVSNYQLTGVVVSKKVGESVAILSADGKPAQAVMQGKELLPGIVIKEVHPNFVLLSKGGILQRVMLPEDTTPKLELITPAPLPPPGSETHNQ</sequence>
<evidence type="ECO:0000313" key="11">
    <source>
        <dbReference type="EMBL" id="MBB5201017.1"/>
    </source>
</evidence>
<comment type="caution">
    <text evidence="11">The sequence shown here is derived from an EMBL/GenBank/DDBJ whole genome shotgun (WGS) entry which is preliminary data.</text>
</comment>
<dbReference type="AlphaFoldDB" id="A0A840RRC6"/>
<proteinExistence type="predicted"/>
<evidence type="ECO:0000256" key="9">
    <source>
        <dbReference type="SAM" id="Phobius"/>
    </source>
</evidence>
<keyword evidence="12" id="KW-1185">Reference proteome</keyword>
<name>A0A840RRC6_9BURK</name>
<feature type="domain" description="Type II secretion system protein GspC N-terminal" evidence="10">
    <location>
        <begin position="80"/>
        <end position="144"/>
    </location>
</feature>
<protein>
    <submittedName>
        <fullName evidence="11">General secretion pathway protein C</fullName>
    </submittedName>
</protein>
<keyword evidence="6" id="KW-0653">Protein transport</keyword>
<keyword evidence="2" id="KW-0813">Transport</keyword>
<accession>A0A840RRC6</accession>
<evidence type="ECO:0000256" key="2">
    <source>
        <dbReference type="ARBA" id="ARBA00022448"/>
    </source>
</evidence>
<evidence type="ECO:0000256" key="5">
    <source>
        <dbReference type="ARBA" id="ARBA00022692"/>
    </source>
</evidence>
<evidence type="ECO:0000256" key="7">
    <source>
        <dbReference type="ARBA" id="ARBA00022989"/>
    </source>
</evidence>
<dbReference type="Gene3D" id="2.30.30.830">
    <property type="match status" value="1"/>
</dbReference>
<organism evidence="11 12">
    <name type="scientific">Glaciimonas immobilis</name>
    <dbReference type="NCBI Taxonomy" id="728004"/>
    <lineage>
        <taxon>Bacteria</taxon>
        <taxon>Pseudomonadati</taxon>
        <taxon>Pseudomonadota</taxon>
        <taxon>Betaproteobacteria</taxon>
        <taxon>Burkholderiales</taxon>
        <taxon>Oxalobacteraceae</taxon>
        <taxon>Glaciimonas</taxon>
    </lineage>
</organism>
<dbReference type="InterPro" id="IPR024961">
    <property type="entry name" value="T2SS_GspC_N"/>
</dbReference>
<dbReference type="GO" id="GO:0005886">
    <property type="term" value="C:plasma membrane"/>
    <property type="evidence" value="ECO:0007669"/>
    <property type="project" value="UniProtKB-SubCell"/>
</dbReference>
<evidence type="ECO:0000256" key="1">
    <source>
        <dbReference type="ARBA" id="ARBA00004533"/>
    </source>
</evidence>
<evidence type="ECO:0000256" key="8">
    <source>
        <dbReference type="ARBA" id="ARBA00023136"/>
    </source>
</evidence>
<comment type="subcellular location">
    <subcellularLocation>
        <location evidence="1">Cell inner membrane</location>
    </subcellularLocation>
</comment>
<dbReference type="GO" id="GO:0015031">
    <property type="term" value="P:protein transport"/>
    <property type="evidence" value="ECO:0007669"/>
    <property type="project" value="UniProtKB-KW"/>
</dbReference>
<dbReference type="Pfam" id="PF11356">
    <property type="entry name" value="T2SSC"/>
    <property type="match status" value="1"/>
</dbReference>